<dbReference type="NCBIfam" id="NF038269">
    <property type="entry name" value="lipase_LipE"/>
    <property type="match status" value="1"/>
</dbReference>
<dbReference type="PANTHER" id="PTHR43283:SF3">
    <property type="entry name" value="BETA-LACTAMASE FAMILY PROTEIN (AFU_ORTHOLOGUE AFUA_5G07500)"/>
    <property type="match status" value="1"/>
</dbReference>
<dbReference type="EMBL" id="AMRA01000113">
    <property type="protein sequence ID" value="EKF21802.1"/>
    <property type="molecule type" value="Genomic_DNA"/>
</dbReference>
<organism evidence="1 2">
    <name type="scientific">Mycolicibacterium hassiacum (strain DSM 44199 / CIP 105218 / JCM 12690 / 3849)</name>
    <name type="common">Mycobacterium hassiacum</name>
    <dbReference type="NCBI Taxonomy" id="1122247"/>
    <lineage>
        <taxon>Bacteria</taxon>
        <taxon>Bacillati</taxon>
        <taxon>Actinomycetota</taxon>
        <taxon>Actinomycetes</taxon>
        <taxon>Mycobacteriales</taxon>
        <taxon>Mycobacteriaceae</taxon>
        <taxon>Mycolicibacterium</taxon>
    </lineage>
</organism>
<name>K5BCV2_MYCHD</name>
<dbReference type="eggNOG" id="COG1680">
    <property type="taxonomic scope" value="Bacteria"/>
</dbReference>
<dbReference type="PATRIC" id="fig|1122247.3.peg.4026"/>
<dbReference type="Pfam" id="PF00144">
    <property type="entry name" value="Beta-lactamase"/>
    <property type="match status" value="1"/>
</dbReference>
<evidence type="ECO:0000313" key="2">
    <source>
        <dbReference type="Proteomes" id="UP000006265"/>
    </source>
</evidence>
<proteinExistence type="predicted"/>
<comment type="caution">
    <text evidence="1">The sequence shown here is derived from an EMBL/GenBank/DDBJ whole genome shotgun (WGS) entry which is preliminary data.</text>
</comment>
<accession>K5BCV2</accession>
<keyword evidence="2" id="KW-1185">Reference proteome</keyword>
<dbReference type="InterPro" id="IPR050789">
    <property type="entry name" value="Diverse_Enzym_Activities"/>
</dbReference>
<sequence>MTGRIRVPDDLDAITDVGAEDHSEIDPAAVERIWDAVRHWYRAGMHPAIQLCLRYNGRVILNRAIGHGWGNGPDDPPDAEKVPVTTGTPFCVYSAAKAITSTVVHMLVERGHFSLDDRVCEYLPDYTSHGKDRTTIRHVMTHSAGIPIYTGPRPDLKRMDDSEYTRRMLGEIRPLHRPGLVHIYHGLTWGPLIREIVSAATGKNIRDILATEILDPLGFRWTNYGVAPQDVPLVAPSYATGPPMPGPLEKVFSLAVGGSLQKIVPFSNSPQYLTSVLPSSNTVSTADELSRFAELLRRGGELDGVRVLRPDTLRAAVRECRRLRPDVATGLVPLRWGTGFMLGSNRFGPFGRNAPAAFGHTGLTNIAIWADPDRRLAAGLISSGKPGRHREADRYPALLNRITAEIPVAR</sequence>
<gene>
    <name evidence="1" type="ORF">C731_4198</name>
</gene>
<evidence type="ECO:0000313" key="1">
    <source>
        <dbReference type="EMBL" id="EKF21802.1"/>
    </source>
</evidence>
<dbReference type="AlphaFoldDB" id="K5BCV2"/>
<dbReference type="RefSeq" id="WP_005631199.1">
    <property type="nucleotide sequence ID" value="NZ_AMRA01000113.1"/>
</dbReference>
<dbReference type="PANTHER" id="PTHR43283">
    <property type="entry name" value="BETA-LACTAMASE-RELATED"/>
    <property type="match status" value="1"/>
</dbReference>
<dbReference type="Gene3D" id="3.40.710.10">
    <property type="entry name" value="DD-peptidase/beta-lactamase superfamily"/>
    <property type="match status" value="1"/>
</dbReference>
<reference evidence="1 2" key="1">
    <citation type="journal article" date="2012" name="J. Bacteriol.">
        <title>Genome sequence of Mycobacterium hassiacum DSM 44199, a rare source of heat-stable mycobacterial proteins.</title>
        <authorList>
            <person name="Tiago I."/>
            <person name="Maranha A."/>
            <person name="Mendes V."/>
            <person name="Alarico S."/>
            <person name="Moynihan P.J."/>
            <person name="Clarke A.J."/>
            <person name="Macedo-Ribeiro S."/>
            <person name="Pereira P.J."/>
            <person name="Empadinhas N."/>
        </authorList>
    </citation>
    <scope>NUCLEOTIDE SEQUENCE [LARGE SCALE GENOMIC DNA]</scope>
    <source>
        <strain evidence="2">DSM 44199 / CIP 105218 / JCM 12690 / 3849</strain>
    </source>
</reference>
<dbReference type="Proteomes" id="UP000006265">
    <property type="component" value="Unassembled WGS sequence"/>
</dbReference>
<dbReference type="OrthoDB" id="9809635at2"/>
<dbReference type="InterPro" id="IPR012338">
    <property type="entry name" value="Beta-lactam/transpept-like"/>
</dbReference>
<protein>
    <submittedName>
        <fullName evidence="1">Beta-lactamase family protein</fullName>
    </submittedName>
</protein>
<dbReference type="STRING" id="1122247.GCA_000379865_01242"/>
<dbReference type="InterPro" id="IPR001466">
    <property type="entry name" value="Beta-lactam-related"/>
</dbReference>
<dbReference type="SUPFAM" id="SSF56601">
    <property type="entry name" value="beta-lactamase/transpeptidase-like"/>
    <property type="match status" value="1"/>
</dbReference>